<evidence type="ECO:0000256" key="3">
    <source>
        <dbReference type="ARBA" id="ARBA00012575"/>
    </source>
</evidence>
<dbReference type="OrthoDB" id="9794429at2"/>
<comment type="caution">
    <text evidence="9">The sequence shown here is derived from an EMBL/GenBank/DDBJ whole genome shotgun (WGS) entry which is preliminary data.</text>
</comment>
<evidence type="ECO:0000256" key="5">
    <source>
        <dbReference type="ARBA" id="ARBA00023239"/>
    </source>
</evidence>
<dbReference type="InterPro" id="IPR050105">
    <property type="entry name" value="MoCo_biosynth_MoaA/MoaC"/>
</dbReference>
<keyword evidence="5 7" id="KW-0456">Lyase</keyword>
<dbReference type="PANTHER" id="PTHR22960">
    <property type="entry name" value="MOLYBDOPTERIN COFACTOR SYNTHESIS PROTEIN A"/>
    <property type="match status" value="1"/>
</dbReference>
<dbReference type="GO" id="GO:0006777">
    <property type="term" value="P:Mo-molybdopterin cofactor biosynthetic process"/>
    <property type="evidence" value="ECO:0007669"/>
    <property type="project" value="UniProtKB-UniRule"/>
</dbReference>
<dbReference type="EC" id="4.6.1.17" evidence="3 7"/>
<dbReference type="Proteomes" id="UP000320653">
    <property type="component" value="Unassembled WGS sequence"/>
</dbReference>
<dbReference type="UniPathway" id="UPA00344"/>
<evidence type="ECO:0000256" key="6">
    <source>
        <dbReference type="ARBA" id="ARBA00055087"/>
    </source>
</evidence>
<feature type="binding site" evidence="7">
    <location>
        <begin position="113"/>
        <end position="114"/>
    </location>
    <ligand>
        <name>substrate</name>
    </ligand>
</feature>
<dbReference type="RefSeq" id="WP_145643286.1">
    <property type="nucleotide sequence ID" value="NZ_VIWP01000015.1"/>
</dbReference>
<dbReference type="Pfam" id="PF01967">
    <property type="entry name" value="MoaC"/>
    <property type="match status" value="1"/>
</dbReference>
<name>A0A561Q7I0_9HYPH</name>
<comment type="similarity">
    <text evidence="7">Belongs to the MoaC family.</text>
</comment>
<dbReference type="FunFam" id="3.30.70.640:FF:000001">
    <property type="entry name" value="Cyclic pyranopterin monophosphate synthase"/>
    <property type="match status" value="1"/>
</dbReference>
<dbReference type="Gene3D" id="3.30.70.640">
    <property type="entry name" value="Molybdopterin cofactor biosynthesis C (MoaC) domain"/>
    <property type="match status" value="1"/>
</dbReference>
<dbReference type="NCBIfam" id="NF006870">
    <property type="entry name" value="PRK09364.1"/>
    <property type="match status" value="1"/>
</dbReference>
<evidence type="ECO:0000256" key="2">
    <source>
        <dbReference type="ARBA" id="ARBA00005046"/>
    </source>
</evidence>
<keyword evidence="4 7" id="KW-0501">Molybdenum cofactor biosynthesis</keyword>
<sequence>MAGLTHIDAAGEAHMVDVGDKAETARSATAEGFVRMKPETLGLIRDGNAVKGDVLGTARLAGIMAAKKTSDLIPLCHPLMLTKVSVEITEDETLPGLRVNATAKLTGKTGVEMEALTAVSVACLTIYDMAKAADKGMEIGGVRLVEKTGGKSGTYRAEP</sequence>
<proteinExistence type="inferred from homology"/>
<keyword evidence="10" id="KW-1185">Reference proteome</keyword>
<reference evidence="9 10" key="1">
    <citation type="submission" date="2019-06" db="EMBL/GenBank/DDBJ databases">
        <title>Sorghum-associated microbial communities from plants grown in Nebraska, USA.</title>
        <authorList>
            <person name="Schachtman D."/>
        </authorList>
    </citation>
    <scope>NUCLEOTIDE SEQUENCE [LARGE SCALE GENOMIC DNA]</scope>
    <source>
        <strain evidence="9 10">1225</strain>
    </source>
</reference>
<dbReference type="SUPFAM" id="SSF55040">
    <property type="entry name" value="Molybdenum cofactor biosynthesis protein C, MoaC"/>
    <property type="match status" value="1"/>
</dbReference>
<evidence type="ECO:0000256" key="7">
    <source>
        <dbReference type="HAMAP-Rule" id="MF_01224"/>
    </source>
</evidence>
<dbReference type="EMBL" id="VIWP01000015">
    <property type="protein sequence ID" value="TWF46344.1"/>
    <property type="molecule type" value="Genomic_DNA"/>
</dbReference>
<evidence type="ECO:0000256" key="4">
    <source>
        <dbReference type="ARBA" id="ARBA00023150"/>
    </source>
</evidence>
<comment type="pathway">
    <text evidence="2 7">Cofactor biosynthesis; molybdopterin biosynthesis.</text>
</comment>
<dbReference type="InterPro" id="IPR047594">
    <property type="entry name" value="MoaC_bact/euk"/>
</dbReference>
<protein>
    <recommendedName>
        <fullName evidence="3 7">Cyclic pyranopterin monophosphate synthase</fullName>
        <ecNumber evidence="3 7">4.6.1.17</ecNumber>
    </recommendedName>
    <alternativeName>
        <fullName evidence="7">Molybdenum cofactor biosynthesis protein C</fullName>
    </alternativeName>
</protein>
<evidence type="ECO:0000313" key="9">
    <source>
        <dbReference type="EMBL" id="TWF46344.1"/>
    </source>
</evidence>
<dbReference type="InterPro" id="IPR036522">
    <property type="entry name" value="MoaC_sf"/>
</dbReference>
<accession>A0A561Q7I0</accession>
<comment type="subunit">
    <text evidence="7">Homohexamer; trimer of dimers.</text>
</comment>
<gene>
    <name evidence="7" type="primary">moaC</name>
    <name evidence="9" type="ORF">FHW37_11540</name>
</gene>
<dbReference type="AlphaFoldDB" id="A0A561Q7I0"/>
<dbReference type="InterPro" id="IPR002820">
    <property type="entry name" value="Mopterin_CF_biosynth-C_dom"/>
</dbReference>
<evidence type="ECO:0000313" key="10">
    <source>
        <dbReference type="Proteomes" id="UP000320653"/>
    </source>
</evidence>
<dbReference type="NCBIfam" id="TIGR00581">
    <property type="entry name" value="moaC"/>
    <property type="match status" value="1"/>
</dbReference>
<dbReference type="GO" id="GO:0061799">
    <property type="term" value="F:cyclic pyranopterin monophosphate synthase activity"/>
    <property type="evidence" value="ECO:0007669"/>
    <property type="project" value="UniProtKB-UniRule"/>
</dbReference>
<feature type="active site" evidence="7">
    <location>
        <position position="128"/>
    </location>
</feature>
<evidence type="ECO:0000256" key="1">
    <source>
        <dbReference type="ARBA" id="ARBA00001637"/>
    </source>
</evidence>
<comment type="function">
    <text evidence="6 7">Catalyzes the conversion of (8S)-3',8-cyclo-7,8-dihydroguanosine 5'-triphosphate to cyclic pyranopterin monophosphate (cPMP).</text>
</comment>
<dbReference type="HAMAP" id="MF_01224_B">
    <property type="entry name" value="MoaC_B"/>
    <property type="match status" value="1"/>
</dbReference>
<feature type="domain" description="Molybdopterin cofactor biosynthesis C (MoaC)" evidence="8">
    <location>
        <begin position="15"/>
        <end position="150"/>
    </location>
</feature>
<comment type="catalytic activity">
    <reaction evidence="1 7">
        <text>(8S)-3',8-cyclo-7,8-dihydroguanosine 5'-triphosphate = cyclic pyranopterin phosphate + diphosphate</text>
        <dbReference type="Rhea" id="RHEA:49580"/>
        <dbReference type="ChEBI" id="CHEBI:33019"/>
        <dbReference type="ChEBI" id="CHEBI:59648"/>
        <dbReference type="ChEBI" id="CHEBI:131766"/>
        <dbReference type="EC" id="4.6.1.17"/>
    </reaction>
</comment>
<dbReference type="CDD" id="cd01420">
    <property type="entry name" value="MoaC_PE"/>
    <property type="match status" value="1"/>
</dbReference>
<feature type="binding site" evidence="7">
    <location>
        <begin position="75"/>
        <end position="77"/>
    </location>
    <ligand>
        <name>substrate</name>
    </ligand>
</feature>
<dbReference type="InterPro" id="IPR023045">
    <property type="entry name" value="MoaC"/>
</dbReference>
<organism evidence="9 10">
    <name type="scientific">Neorhizobium alkalisoli</name>
    <dbReference type="NCBI Taxonomy" id="528178"/>
    <lineage>
        <taxon>Bacteria</taxon>
        <taxon>Pseudomonadati</taxon>
        <taxon>Pseudomonadota</taxon>
        <taxon>Alphaproteobacteria</taxon>
        <taxon>Hyphomicrobiales</taxon>
        <taxon>Rhizobiaceae</taxon>
        <taxon>Rhizobium/Agrobacterium group</taxon>
        <taxon>Neorhizobium</taxon>
    </lineage>
</organism>
<evidence type="ECO:0000259" key="8">
    <source>
        <dbReference type="Pfam" id="PF01967"/>
    </source>
</evidence>